<evidence type="ECO:0000313" key="2">
    <source>
        <dbReference type="EMBL" id="KAL0115673.1"/>
    </source>
</evidence>
<proteinExistence type="predicted"/>
<evidence type="ECO:0000256" key="1">
    <source>
        <dbReference type="SAM" id="Phobius"/>
    </source>
</evidence>
<organism evidence="2 3">
    <name type="scientific">Cardiocondyla obscurior</name>
    <dbReference type="NCBI Taxonomy" id="286306"/>
    <lineage>
        <taxon>Eukaryota</taxon>
        <taxon>Metazoa</taxon>
        <taxon>Ecdysozoa</taxon>
        <taxon>Arthropoda</taxon>
        <taxon>Hexapoda</taxon>
        <taxon>Insecta</taxon>
        <taxon>Pterygota</taxon>
        <taxon>Neoptera</taxon>
        <taxon>Endopterygota</taxon>
        <taxon>Hymenoptera</taxon>
        <taxon>Apocrita</taxon>
        <taxon>Aculeata</taxon>
        <taxon>Formicoidea</taxon>
        <taxon>Formicidae</taxon>
        <taxon>Myrmicinae</taxon>
        <taxon>Cardiocondyla</taxon>
    </lineage>
</organism>
<reference evidence="2 3" key="1">
    <citation type="submission" date="2023-03" db="EMBL/GenBank/DDBJ databases">
        <title>High recombination rates correlate with genetic variation in Cardiocondyla obscurior ants.</title>
        <authorList>
            <person name="Errbii M."/>
        </authorList>
    </citation>
    <scope>NUCLEOTIDE SEQUENCE [LARGE SCALE GENOMIC DNA]</scope>
    <source>
        <strain evidence="2">Alpha-2009</strain>
        <tissue evidence="2">Whole body</tissue>
    </source>
</reference>
<comment type="caution">
    <text evidence="2">The sequence shown here is derived from an EMBL/GenBank/DDBJ whole genome shotgun (WGS) entry which is preliminary data.</text>
</comment>
<keyword evidence="1" id="KW-0812">Transmembrane</keyword>
<keyword evidence="1" id="KW-0472">Membrane</keyword>
<feature type="transmembrane region" description="Helical" evidence="1">
    <location>
        <begin position="6"/>
        <end position="35"/>
    </location>
</feature>
<name>A0AAW2FKG6_9HYME</name>
<gene>
    <name evidence="2" type="ORF">PUN28_010892</name>
</gene>
<protein>
    <submittedName>
        <fullName evidence="2">Uncharacterized protein</fullName>
    </submittedName>
</protein>
<dbReference type="AlphaFoldDB" id="A0AAW2FKG6"/>
<dbReference type="EMBL" id="JADYXP020000010">
    <property type="protein sequence ID" value="KAL0115673.1"/>
    <property type="molecule type" value="Genomic_DNA"/>
</dbReference>
<keyword evidence="3" id="KW-1185">Reference proteome</keyword>
<accession>A0AAW2FKG6</accession>
<dbReference type="Proteomes" id="UP001430953">
    <property type="component" value="Unassembled WGS sequence"/>
</dbReference>
<evidence type="ECO:0000313" key="3">
    <source>
        <dbReference type="Proteomes" id="UP001430953"/>
    </source>
</evidence>
<keyword evidence="1" id="KW-1133">Transmembrane helix</keyword>
<sequence length="58" mass="6962">MLLLNFYILYCCILTVLAKVLNFIYILFTICTVVFEVRLNCAHRRLYKNQNEASYSHR</sequence>